<dbReference type="InterPro" id="IPR001002">
    <property type="entry name" value="Chitin-bd_1"/>
</dbReference>
<feature type="non-terminal residue" evidence="4">
    <location>
        <position position="54"/>
    </location>
</feature>
<dbReference type="AlphaFoldDB" id="A0A6A7AY07"/>
<dbReference type="PROSITE" id="PS50941">
    <property type="entry name" value="CHIT_BIND_I_2"/>
    <property type="match status" value="1"/>
</dbReference>
<keyword evidence="1 2" id="KW-0147">Chitin-binding</keyword>
<evidence type="ECO:0000256" key="1">
    <source>
        <dbReference type="ARBA" id="ARBA00022669"/>
    </source>
</evidence>
<name>A0A6A7AY07_9PLEO</name>
<comment type="caution">
    <text evidence="2">Lacks conserved residue(s) required for the propagation of feature annotation.</text>
</comment>
<sequence>PISKNGRCGSAFGGQICQGSTYGDCCSQYNWCGRTSDHCKASFGCQSSFGACTG</sequence>
<feature type="domain" description="Chitin-binding type-1" evidence="3">
    <location>
        <begin position="5"/>
        <end position="54"/>
    </location>
</feature>
<reference evidence="4" key="1">
    <citation type="submission" date="2020-01" db="EMBL/GenBank/DDBJ databases">
        <authorList>
            <consortium name="DOE Joint Genome Institute"/>
            <person name="Haridas S."/>
            <person name="Albert R."/>
            <person name="Binder M."/>
            <person name="Bloem J."/>
            <person name="Labutti K."/>
            <person name="Salamov A."/>
            <person name="Andreopoulos B."/>
            <person name="Baker S.E."/>
            <person name="Barry K."/>
            <person name="Bills G."/>
            <person name="Bluhm B.H."/>
            <person name="Cannon C."/>
            <person name="Castanera R."/>
            <person name="Culley D.E."/>
            <person name="Daum C."/>
            <person name="Ezra D."/>
            <person name="Gonzalez J.B."/>
            <person name="Henrissat B."/>
            <person name="Kuo A."/>
            <person name="Liang C."/>
            <person name="Lipzen A."/>
            <person name="Lutzoni F."/>
            <person name="Magnuson J."/>
            <person name="Mondo S."/>
            <person name="Nolan M."/>
            <person name="Ohm R."/>
            <person name="Pangilinan J."/>
            <person name="Park H.-J."/>
            <person name="Ramirez L."/>
            <person name="Alfaro M."/>
            <person name="Sun H."/>
            <person name="Tritt A."/>
            <person name="Yoshinaga Y."/>
            <person name="Zwiers L.-H."/>
            <person name="Turgeon B.G."/>
            <person name="Goodwin S.B."/>
            <person name="Spatafora J.W."/>
            <person name="Crous P.W."/>
            <person name="Grigoriev I.V."/>
        </authorList>
    </citation>
    <scope>NUCLEOTIDE SEQUENCE</scope>
    <source>
        <strain evidence="4">IPT5</strain>
    </source>
</reference>
<proteinExistence type="predicted"/>
<accession>A0A6A7AY07</accession>
<gene>
    <name evidence="4" type="ORF">T440DRAFT_371823</name>
</gene>
<dbReference type="Gene3D" id="3.30.60.10">
    <property type="entry name" value="Endochitinase-like"/>
    <property type="match status" value="1"/>
</dbReference>
<protein>
    <submittedName>
        <fullName evidence="4">Carbohydrate-binding module family 18 protein</fullName>
    </submittedName>
</protein>
<feature type="disulfide bond" evidence="2">
    <location>
        <begin position="25"/>
        <end position="39"/>
    </location>
</feature>
<dbReference type="GO" id="GO:0008061">
    <property type="term" value="F:chitin binding"/>
    <property type="evidence" value="ECO:0007669"/>
    <property type="project" value="UniProtKB-UniRule"/>
</dbReference>
<keyword evidence="5" id="KW-1185">Reference proteome</keyword>
<evidence type="ECO:0000256" key="2">
    <source>
        <dbReference type="PROSITE-ProRule" id="PRU00261"/>
    </source>
</evidence>
<dbReference type="OrthoDB" id="5985073at2759"/>
<dbReference type="SUPFAM" id="SSF57016">
    <property type="entry name" value="Plant lectins/antimicrobial peptides"/>
    <property type="match status" value="1"/>
</dbReference>
<dbReference type="Pfam" id="PF00187">
    <property type="entry name" value="Chitin_bind_1"/>
    <property type="match status" value="1"/>
</dbReference>
<dbReference type="Proteomes" id="UP000799423">
    <property type="component" value="Unassembled WGS sequence"/>
</dbReference>
<evidence type="ECO:0000313" key="4">
    <source>
        <dbReference type="EMBL" id="KAF2848130.1"/>
    </source>
</evidence>
<dbReference type="InterPro" id="IPR036861">
    <property type="entry name" value="Endochitinase-like_sf"/>
</dbReference>
<dbReference type="EMBL" id="MU006320">
    <property type="protein sequence ID" value="KAF2848130.1"/>
    <property type="molecule type" value="Genomic_DNA"/>
</dbReference>
<keyword evidence="2" id="KW-1015">Disulfide bond</keyword>
<organism evidence="4 5">
    <name type="scientific">Plenodomus tracheiphilus IPT5</name>
    <dbReference type="NCBI Taxonomy" id="1408161"/>
    <lineage>
        <taxon>Eukaryota</taxon>
        <taxon>Fungi</taxon>
        <taxon>Dikarya</taxon>
        <taxon>Ascomycota</taxon>
        <taxon>Pezizomycotina</taxon>
        <taxon>Dothideomycetes</taxon>
        <taxon>Pleosporomycetidae</taxon>
        <taxon>Pleosporales</taxon>
        <taxon>Pleosporineae</taxon>
        <taxon>Leptosphaeriaceae</taxon>
        <taxon>Plenodomus</taxon>
    </lineage>
</organism>
<feature type="non-terminal residue" evidence="4">
    <location>
        <position position="1"/>
    </location>
</feature>
<evidence type="ECO:0000313" key="5">
    <source>
        <dbReference type="Proteomes" id="UP000799423"/>
    </source>
</evidence>
<evidence type="ECO:0000259" key="3">
    <source>
        <dbReference type="PROSITE" id="PS50941"/>
    </source>
</evidence>